<dbReference type="Gene3D" id="1.20.58.1690">
    <property type="match status" value="1"/>
</dbReference>
<dbReference type="EMBL" id="CP009286">
    <property type="protein sequence ID" value="AIQ65065.1"/>
    <property type="molecule type" value="Genomic_DNA"/>
</dbReference>
<keyword evidence="4" id="KW-1185">Reference proteome</keyword>
<evidence type="ECO:0000259" key="2">
    <source>
        <dbReference type="SMART" id="SM01324"/>
    </source>
</evidence>
<dbReference type="Proteomes" id="UP000029507">
    <property type="component" value="Chromosome"/>
</dbReference>
<accession>A0A089LY46</accession>
<dbReference type="SMART" id="SM01324">
    <property type="entry name" value="YARHG"/>
    <property type="match status" value="1"/>
</dbReference>
<proteinExistence type="predicted"/>
<feature type="chain" id="PRO_5038353182" description="YARHG domain-containing protein" evidence="1">
    <location>
        <begin position="20"/>
        <end position="351"/>
    </location>
</feature>
<organism evidence="3 4">
    <name type="scientific">Paenibacillus stellifer</name>
    <dbReference type="NCBI Taxonomy" id="169760"/>
    <lineage>
        <taxon>Bacteria</taxon>
        <taxon>Bacillati</taxon>
        <taxon>Bacillota</taxon>
        <taxon>Bacilli</taxon>
        <taxon>Bacillales</taxon>
        <taxon>Paenibacillaceae</taxon>
        <taxon>Paenibacillus</taxon>
    </lineage>
</organism>
<evidence type="ECO:0000313" key="3">
    <source>
        <dbReference type="EMBL" id="AIQ65065.1"/>
    </source>
</evidence>
<sequence length="351" mass="39231">MKKFLLVIPGLFLFTAVWGQGLNSAVSAAVEKPNFYQLENYVIPESSKVVLTEQDVYELSPYKLNYARNEIYARHGYIFKDADYSAYFSEKSWYKKNPAFNESLLSGVEKKNLQFLKAYSDKLKANFKKVEGMKTTLDLNGDGKKDTVTLKSTAGGDSYTLTVNKSSVSGTGDNLDGVMYICDLDSKDKYKEIAITESGPSDDYSTYFYSYNGRKLIYMGRVQGAEHVIKVNGSGKLVTKTRGDILQTWFYSDEYSLSASRKLVHIPRTYYKMNTIVTVKKQLKLQKSPTNSGTAAILKGGEKAVITETDNQKWCAVVTKDGVKGWVAVSGFSRINGIEASEYFDGLSYAD</sequence>
<evidence type="ECO:0000256" key="1">
    <source>
        <dbReference type="SAM" id="SignalP"/>
    </source>
</evidence>
<dbReference type="HOGENOM" id="CLU_701795_0_0_9"/>
<protein>
    <recommendedName>
        <fullName evidence="2">YARHG domain-containing protein</fullName>
    </recommendedName>
</protein>
<name>A0A089LY46_9BACL</name>
<dbReference type="AlphaFoldDB" id="A0A089LY46"/>
<keyword evidence="1" id="KW-0732">Signal</keyword>
<reference evidence="3 4" key="1">
    <citation type="submission" date="2014-08" db="EMBL/GenBank/DDBJ databases">
        <title>Comparative genomics of the Paenibacillus odorifer group.</title>
        <authorList>
            <person name="den Bakker H.C."/>
            <person name="Tsai Y.-C."/>
            <person name="Martin N."/>
            <person name="Korlach J."/>
            <person name="Wiedmann M."/>
        </authorList>
    </citation>
    <scope>NUCLEOTIDE SEQUENCE [LARGE SCALE GENOMIC DNA]</scope>
    <source>
        <strain evidence="3 4">DSM 14472</strain>
    </source>
</reference>
<dbReference type="InterPro" id="IPR038434">
    <property type="entry name" value="YARHG_sf"/>
</dbReference>
<dbReference type="InterPro" id="IPR025582">
    <property type="entry name" value="YARHG_dom"/>
</dbReference>
<evidence type="ECO:0000313" key="4">
    <source>
        <dbReference type="Proteomes" id="UP000029507"/>
    </source>
</evidence>
<dbReference type="KEGG" id="pste:PSTEL_20020"/>
<dbReference type="STRING" id="169760.PSTEL_20020"/>
<feature type="domain" description="YARHG" evidence="2">
    <location>
        <begin position="39"/>
        <end position="121"/>
    </location>
</feature>
<dbReference type="Pfam" id="PF13308">
    <property type="entry name" value="YARHG"/>
    <property type="match status" value="1"/>
</dbReference>
<gene>
    <name evidence="3" type="ORF">PSTEL_20020</name>
</gene>
<feature type="signal peptide" evidence="1">
    <location>
        <begin position="1"/>
        <end position="19"/>
    </location>
</feature>